<dbReference type="Gene3D" id="3.20.20.80">
    <property type="entry name" value="Glycosidases"/>
    <property type="match status" value="1"/>
</dbReference>
<accession>A0ABT8R8P5</accession>
<keyword evidence="1" id="KW-0732">Signal</keyword>
<feature type="domain" description="Apiosidase-like catalytic" evidence="2">
    <location>
        <begin position="218"/>
        <end position="425"/>
    </location>
</feature>
<evidence type="ECO:0000313" key="5">
    <source>
        <dbReference type="Proteomes" id="UP001168528"/>
    </source>
</evidence>
<dbReference type="Pfam" id="PF13204">
    <property type="entry name" value="Apiosidase"/>
    <property type="match status" value="1"/>
</dbReference>
<dbReference type="InterPro" id="IPR013783">
    <property type="entry name" value="Ig-like_fold"/>
</dbReference>
<dbReference type="PANTHER" id="PTHR37836">
    <property type="entry name" value="LMO1036 PROTEIN"/>
    <property type="match status" value="1"/>
</dbReference>
<protein>
    <submittedName>
        <fullName evidence="4">DUF5060 domain-containing protein</fullName>
    </submittedName>
</protein>
<sequence length="560" mass="64104">MVKYINLFLCFVCIATHVLANNTSGPVSKPQPAKQVEVYDFLELSFSSKTPVSYNPFTEVTVEGKFTHQSGEVTQVQGFCDSQEGEVHKIRFMPTKPGRYSYQIIIHREGKKQAYTGNFQAVQSGRHGPLRVDEENPWHFKREGSGEHFFWNSTTTYWMLGWKEDAVIINAIDRLAALKVNRIRVAINGRQDDGSRWSEPMVKESDKFTFMLNPWVAERPADLDNPGFDVSRFNVSHWQKLDNLVRHARDKGIVVSLIFYVDGLDHGCDPFKKANMGNADEQRYYQYAVARYWAFENVMWDVTNEYHLFRSEEWVEKMGTLLKAIDPAKHLISVHGHADFPFRKSPWVDVVLYQSWDECGGYAFITSCRQKQAETGRILPQVNEEYGYEDHYPEWGCGANAKKVENGRSADNRRQLAWEIYMAGGYQTTGERANDGTGAGADTGGGWINGRGNDSMTMLQGYGYITVIFSKVAYWKMNPHPELVNYGNLCLAEPGQQYLIYSRLPYCRVNLEKGQSYQVTMMNPRTGEETRLPDVQADQAAWQYPKELSGDWAFIIQAKN</sequence>
<dbReference type="Proteomes" id="UP001168528">
    <property type="component" value="Unassembled WGS sequence"/>
</dbReference>
<dbReference type="SUPFAM" id="SSF51445">
    <property type="entry name" value="(Trans)glycosidases"/>
    <property type="match status" value="1"/>
</dbReference>
<feature type="chain" id="PRO_5045448867" evidence="1">
    <location>
        <begin position="21"/>
        <end position="560"/>
    </location>
</feature>
<dbReference type="InterPro" id="IPR017853">
    <property type="entry name" value="GH"/>
</dbReference>
<dbReference type="RefSeq" id="WP_302038533.1">
    <property type="nucleotide sequence ID" value="NZ_JAUKPO010000008.1"/>
</dbReference>
<dbReference type="EMBL" id="JAUKPO010000008">
    <property type="protein sequence ID" value="MDO1447729.1"/>
    <property type="molecule type" value="Genomic_DNA"/>
</dbReference>
<dbReference type="Gene3D" id="2.60.40.10">
    <property type="entry name" value="Immunoglobulins"/>
    <property type="match status" value="1"/>
</dbReference>
<organism evidence="4 5">
    <name type="scientific">Rhodocytophaga aerolata</name>
    <dbReference type="NCBI Taxonomy" id="455078"/>
    <lineage>
        <taxon>Bacteria</taxon>
        <taxon>Pseudomonadati</taxon>
        <taxon>Bacteroidota</taxon>
        <taxon>Cytophagia</taxon>
        <taxon>Cytophagales</taxon>
        <taxon>Rhodocytophagaceae</taxon>
        <taxon>Rhodocytophaga</taxon>
    </lineage>
</organism>
<evidence type="ECO:0000259" key="2">
    <source>
        <dbReference type="Pfam" id="PF13204"/>
    </source>
</evidence>
<keyword evidence="5" id="KW-1185">Reference proteome</keyword>
<comment type="caution">
    <text evidence="4">The sequence shown here is derived from an EMBL/GenBank/DDBJ whole genome shotgun (WGS) entry which is preliminary data.</text>
</comment>
<name>A0ABT8R8P5_9BACT</name>
<feature type="domain" description="DUF5060" evidence="3">
    <location>
        <begin position="35"/>
        <end position="104"/>
    </location>
</feature>
<evidence type="ECO:0000256" key="1">
    <source>
        <dbReference type="SAM" id="SignalP"/>
    </source>
</evidence>
<dbReference type="InterPro" id="IPR032260">
    <property type="entry name" value="DUF5060"/>
</dbReference>
<dbReference type="PANTHER" id="PTHR37836:SF2">
    <property type="entry name" value="DUF4038 DOMAIN-CONTAINING PROTEIN"/>
    <property type="match status" value="1"/>
</dbReference>
<reference evidence="4" key="1">
    <citation type="submission" date="2023-07" db="EMBL/GenBank/DDBJ databases">
        <title>The genome sequence of Rhodocytophaga aerolata KACC 12507.</title>
        <authorList>
            <person name="Zhang X."/>
        </authorList>
    </citation>
    <scope>NUCLEOTIDE SEQUENCE</scope>
    <source>
        <strain evidence="4">KACC 12507</strain>
    </source>
</reference>
<evidence type="ECO:0000313" key="4">
    <source>
        <dbReference type="EMBL" id="MDO1447729.1"/>
    </source>
</evidence>
<feature type="signal peptide" evidence="1">
    <location>
        <begin position="1"/>
        <end position="20"/>
    </location>
</feature>
<gene>
    <name evidence="4" type="ORF">Q0590_15770</name>
</gene>
<proteinExistence type="predicted"/>
<evidence type="ECO:0000259" key="3">
    <source>
        <dbReference type="Pfam" id="PF16586"/>
    </source>
</evidence>
<dbReference type="InterPro" id="IPR025277">
    <property type="entry name" value="Apiosidase-like_cat_dom"/>
</dbReference>
<dbReference type="Pfam" id="PF16586">
    <property type="entry name" value="DUF5060"/>
    <property type="match status" value="1"/>
</dbReference>